<dbReference type="Gene3D" id="3.40.1800.10">
    <property type="entry name" value="His-Me finger endonucleases"/>
    <property type="match status" value="1"/>
</dbReference>
<proteinExistence type="predicted"/>
<evidence type="ECO:0000313" key="1">
    <source>
        <dbReference type="EMBL" id="DAF95476.1"/>
    </source>
</evidence>
<keyword evidence="1" id="KW-0378">Hydrolase</keyword>
<keyword evidence="1" id="KW-0255">Endonuclease</keyword>
<dbReference type="GO" id="GO:0004519">
    <property type="term" value="F:endonuclease activity"/>
    <property type="evidence" value="ECO:0007669"/>
    <property type="project" value="UniProtKB-KW"/>
</dbReference>
<organism evidence="1">
    <name type="scientific">Myoviridae sp. ctCo31</name>
    <dbReference type="NCBI Taxonomy" id="2825053"/>
    <lineage>
        <taxon>Viruses</taxon>
        <taxon>Duplodnaviria</taxon>
        <taxon>Heunggongvirae</taxon>
        <taxon>Uroviricota</taxon>
        <taxon>Caudoviricetes</taxon>
    </lineage>
</organism>
<dbReference type="InterPro" id="IPR004211">
    <property type="entry name" value="Endonuclease_7"/>
</dbReference>
<protein>
    <submittedName>
        <fullName evidence="1">Recombination endonuclease VII</fullName>
    </submittedName>
</protein>
<dbReference type="InterPro" id="IPR038563">
    <property type="entry name" value="Endonuclease_7_sf"/>
</dbReference>
<name>A0A8S5UM22_9CAUD</name>
<sequence length="65" mass="7378">MYQLFGKKIKEYKKQLFEEQNGLCKICKRPLNSVGEAHLDHDHSVVGENAGRCRGLLCRACNVAE</sequence>
<reference evidence="1" key="1">
    <citation type="journal article" date="2021" name="Proc. Natl. Acad. Sci. U.S.A.">
        <title>A Catalog of Tens of Thousands of Viruses from Human Metagenomes Reveals Hidden Associations with Chronic Diseases.</title>
        <authorList>
            <person name="Tisza M.J."/>
            <person name="Buck C.B."/>
        </authorList>
    </citation>
    <scope>NUCLEOTIDE SEQUENCE</scope>
    <source>
        <strain evidence="1">CtCo31</strain>
    </source>
</reference>
<accession>A0A8S5UM22</accession>
<keyword evidence="1" id="KW-0540">Nuclease</keyword>
<dbReference type="InterPro" id="IPR044925">
    <property type="entry name" value="His-Me_finger_sf"/>
</dbReference>
<dbReference type="Pfam" id="PF02945">
    <property type="entry name" value="Endonuclease_7"/>
    <property type="match status" value="1"/>
</dbReference>
<dbReference type="SUPFAM" id="SSF54060">
    <property type="entry name" value="His-Me finger endonucleases"/>
    <property type="match status" value="1"/>
</dbReference>
<dbReference type="EMBL" id="BK016109">
    <property type="protein sequence ID" value="DAF95476.1"/>
    <property type="molecule type" value="Genomic_DNA"/>
</dbReference>